<reference evidence="3" key="1">
    <citation type="submission" date="2015-01" db="EMBL/GenBank/DDBJ databases">
        <authorList>
            <person name="Aksoy S."/>
            <person name="Warren W."/>
            <person name="Wilson R.K."/>
        </authorList>
    </citation>
    <scope>NUCLEOTIDE SEQUENCE [LARGE SCALE GENOMIC DNA]</scope>
    <source>
        <strain evidence="3">IAEA</strain>
    </source>
</reference>
<reference evidence="2" key="2">
    <citation type="submission" date="2020-05" db="UniProtKB">
        <authorList>
            <consortium name="EnsemblMetazoa"/>
        </authorList>
    </citation>
    <scope>IDENTIFICATION</scope>
    <source>
        <strain evidence="2">IAEA</strain>
    </source>
</reference>
<keyword evidence="3" id="KW-1185">Reference proteome</keyword>
<feature type="region of interest" description="Disordered" evidence="1">
    <location>
        <begin position="1"/>
        <end position="29"/>
    </location>
</feature>
<evidence type="ECO:0000313" key="2">
    <source>
        <dbReference type="EnsemblMetazoa" id="GPPI008720-PA"/>
    </source>
</evidence>
<sequence>KIFRNRLKQKERKPRKLIEERGERKKKKTKQFRRHLVDFLHRHINGLVTACDNALGRLGFISF</sequence>
<dbReference type="VEuPathDB" id="VectorBase:GPPI008720"/>
<dbReference type="Proteomes" id="UP000092460">
    <property type="component" value="Unassembled WGS sequence"/>
</dbReference>
<name>A0A1B0AU60_9MUSC</name>
<organism evidence="2 3">
    <name type="scientific">Glossina palpalis gambiensis</name>
    <dbReference type="NCBI Taxonomy" id="67801"/>
    <lineage>
        <taxon>Eukaryota</taxon>
        <taxon>Metazoa</taxon>
        <taxon>Ecdysozoa</taxon>
        <taxon>Arthropoda</taxon>
        <taxon>Hexapoda</taxon>
        <taxon>Insecta</taxon>
        <taxon>Pterygota</taxon>
        <taxon>Neoptera</taxon>
        <taxon>Endopterygota</taxon>
        <taxon>Diptera</taxon>
        <taxon>Brachycera</taxon>
        <taxon>Muscomorpha</taxon>
        <taxon>Hippoboscoidea</taxon>
        <taxon>Glossinidae</taxon>
        <taxon>Glossina</taxon>
    </lineage>
</organism>
<accession>A0A1B0AU60</accession>
<evidence type="ECO:0000313" key="3">
    <source>
        <dbReference type="Proteomes" id="UP000092460"/>
    </source>
</evidence>
<dbReference type="EMBL" id="JXJN01003519">
    <property type="status" value="NOT_ANNOTATED_CDS"/>
    <property type="molecule type" value="Genomic_DNA"/>
</dbReference>
<dbReference type="AlphaFoldDB" id="A0A1B0AU60"/>
<proteinExistence type="predicted"/>
<dbReference type="EnsemblMetazoa" id="GPPI008720-RA">
    <property type="protein sequence ID" value="GPPI008720-PA"/>
    <property type="gene ID" value="GPPI008720"/>
</dbReference>
<evidence type="ECO:0000256" key="1">
    <source>
        <dbReference type="SAM" id="MobiDB-lite"/>
    </source>
</evidence>
<feature type="compositionally biased region" description="Basic residues" evidence="1">
    <location>
        <begin position="1"/>
        <end position="15"/>
    </location>
</feature>
<protein>
    <submittedName>
        <fullName evidence="2">Uncharacterized protein</fullName>
    </submittedName>
</protein>